<keyword evidence="1" id="KW-0489">Methyltransferase</keyword>
<dbReference type="GO" id="GO:0032259">
    <property type="term" value="P:methylation"/>
    <property type="evidence" value="ECO:0007669"/>
    <property type="project" value="UniProtKB-KW"/>
</dbReference>
<accession>A0ABX7Q8K3</accession>
<dbReference type="InterPro" id="IPR029063">
    <property type="entry name" value="SAM-dependent_MTases_sf"/>
</dbReference>
<keyword evidence="2" id="KW-1185">Reference proteome</keyword>
<gene>
    <name evidence="1" type="ORF">JZM60_07930</name>
</gene>
<dbReference type="CDD" id="cd02440">
    <property type="entry name" value="AdoMet_MTases"/>
    <property type="match status" value="1"/>
</dbReference>
<dbReference type="RefSeq" id="WP_207165176.1">
    <property type="nucleotide sequence ID" value="NZ_CP071382.1"/>
</dbReference>
<reference evidence="1 2" key="1">
    <citation type="submission" date="2021-03" db="EMBL/GenBank/DDBJ databases">
        <title>Geobacter metallireducens gen. nov. sp. nov., a microorganism capable of coupling the complete oxidation of organic compounds to the reduction of iron and other metals.</title>
        <authorList>
            <person name="Li Y."/>
        </authorList>
    </citation>
    <scope>NUCLEOTIDE SEQUENCE [LARGE SCALE GENOMIC DNA]</scope>
    <source>
        <strain evidence="1 2">Jerry-YX</strain>
    </source>
</reference>
<evidence type="ECO:0000313" key="1">
    <source>
        <dbReference type="EMBL" id="QSV47176.1"/>
    </source>
</evidence>
<dbReference type="Proteomes" id="UP000663651">
    <property type="component" value="Chromosome"/>
</dbReference>
<sequence>MAEKKTWCDHEGEVCDSVKGFDVIDCSSCGFKHIVPIPSPDELEEVYRHEYYTSEKPLYLERYREDLDWWNLVYGDRYDTFEELLPPNRRRILDIGSGPGFFLKHGKDREWETVGIEPSALAAAHSREMGLDIIEEFFSADTAVQLGLFDVIHMSAVLEHIPDPEHFLGIVRKNLTPEGILCVVVPNDYNPFQLALRTACNFQPWWVAPPHHINFFDFESLEHLLTRSGFDVMCKESTFPIDLFLLMGDNYIGNDAQGRACHAKRKQFETNLAAAGLTSVKRSLYQSLANLNIGREVCLYSRRTD</sequence>
<dbReference type="PANTHER" id="PTHR43861">
    <property type="entry name" value="TRANS-ACONITATE 2-METHYLTRANSFERASE-RELATED"/>
    <property type="match status" value="1"/>
</dbReference>
<dbReference type="GO" id="GO:0008168">
    <property type="term" value="F:methyltransferase activity"/>
    <property type="evidence" value="ECO:0007669"/>
    <property type="project" value="UniProtKB-KW"/>
</dbReference>
<dbReference type="Pfam" id="PF13489">
    <property type="entry name" value="Methyltransf_23"/>
    <property type="match status" value="1"/>
</dbReference>
<dbReference type="SUPFAM" id="SSF53335">
    <property type="entry name" value="S-adenosyl-L-methionine-dependent methyltransferases"/>
    <property type="match status" value="1"/>
</dbReference>
<dbReference type="Gene3D" id="3.40.50.150">
    <property type="entry name" value="Vaccinia Virus protein VP39"/>
    <property type="match status" value="1"/>
</dbReference>
<keyword evidence="1" id="KW-0808">Transferase</keyword>
<dbReference type="EMBL" id="CP071382">
    <property type="protein sequence ID" value="QSV47176.1"/>
    <property type="molecule type" value="Genomic_DNA"/>
</dbReference>
<protein>
    <submittedName>
        <fullName evidence="1">Class I SAM-dependent methyltransferase</fullName>
    </submittedName>
</protein>
<evidence type="ECO:0000313" key="2">
    <source>
        <dbReference type="Proteomes" id="UP000663651"/>
    </source>
</evidence>
<proteinExistence type="predicted"/>
<organism evidence="1 2">
    <name type="scientific">Geobacter benzoatilyticus</name>
    <dbReference type="NCBI Taxonomy" id="2815309"/>
    <lineage>
        <taxon>Bacteria</taxon>
        <taxon>Pseudomonadati</taxon>
        <taxon>Thermodesulfobacteriota</taxon>
        <taxon>Desulfuromonadia</taxon>
        <taxon>Geobacterales</taxon>
        <taxon>Geobacteraceae</taxon>
        <taxon>Geobacter</taxon>
    </lineage>
</organism>
<name>A0ABX7Q8K3_9BACT</name>